<gene>
    <name evidence="6" type="ORF">GH808_00075</name>
</gene>
<name>A0ABR6WQR1_9FIRM</name>
<comment type="similarity">
    <text evidence="1">Belongs to the LysR transcriptional regulatory family.</text>
</comment>
<dbReference type="Gene3D" id="1.10.10.10">
    <property type="entry name" value="Winged helix-like DNA-binding domain superfamily/Winged helix DNA-binding domain"/>
    <property type="match status" value="1"/>
</dbReference>
<keyword evidence="3" id="KW-0238">DNA-binding</keyword>
<dbReference type="PANTHER" id="PTHR30126:SF40">
    <property type="entry name" value="HTH-TYPE TRANSCRIPTIONAL REGULATOR GLTR"/>
    <property type="match status" value="1"/>
</dbReference>
<accession>A0ABR6WQR1</accession>
<keyword evidence="7" id="KW-1185">Reference proteome</keyword>
<dbReference type="InterPro" id="IPR036390">
    <property type="entry name" value="WH_DNA-bd_sf"/>
</dbReference>
<dbReference type="InterPro" id="IPR036388">
    <property type="entry name" value="WH-like_DNA-bd_sf"/>
</dbReference>
<dbReference type="Pfam" id="PF00126">
    <property type="entry name" value="HTH_1"/>
    <property type="match status" value="1"/>
</dbReference>
<dbReference type="EMBL" id="WJBC01000001">
    <property type="protein sequence ID" value="MBC3802838.1"/>
    <property type="molecule type" value="Genomic_DNA"/>
</dbReference>
<reference evidence="6 7" key="1">
    <citation type="journal article" date="2020" name="mSystems">
        <title>Defining Genomic and Predicted Metabolic Features of the Acetobacterium Genus.</title>
        <authorList>
            <person name="Ross D.E."/>
            <person name="Marshall C.W."/>
            <person name="Gulliver D."/>
            <person name="May H.D."/>
            <person name="Norman R.S."/>
        </authorList>
    </citation>
    <scope>NUCLEOTIDE SEQUENCE [LARGE SCALE GENOMIC DNA]</scope>
    <source>
        <strain evidence="6 7">DSM 8238</strain>
    </source>
</reference>
<dbReference type="PANTHER" id="PTHR30126">
    <property type="entry name" value="HTH-TYPE TRANSCRIPTIONAL REGULATOR"/>
    <property type="match status" value="1"/>
</dbReference>
<organism evidence="6 7">
    <name type="scientific">Acetobacterium fimetarium</name>
    <dbReference type="NCBI Taxonomy" id="52691"/>
    <lineage>
        <taxon>Bacteria</taxon>
        <taxon>Bacillati</taxon>
        <taxon>Bacillota</taxon>
        <taxon>Clostridia</taxon>
        <taxon>Eubacteriales</taxon>
        <taxon>Eubacteriaceae</taxon>
        <taxon>Acetobacterium</taxon>
    </lineage>
</organism>
<evidence type="ECO:0000256" key="4">
    <source>
        <dbReference type="ARBA" id="ARBA00023163"/>
    </source>
</evidence>
<comment type="caution">
    <text evidence="6">The sequence shown here is derived from an EMBL/GenBank/DDBJ whole genome shotgun (WGS) entry which is preliminary data.</text>
</comment>
<evidence type="ECO:0000256" key="2">
    <source>
        <dbReference type="ARBA" id="ARBA00023015"/>
    </source>
</evidence>
<dbReference type="InterPro" id="IPR000847">
    <property type="entry name" value="LysR_HTH_N"/>
</dbReference>
<dbReference type="PROSITE" id="PS50931">
    <property type="entry name" value="HTH_LYSR"/>
    <property type="match status" value="1"/>
</dbReference>
<dbReference type="Proteomes" id="UP000603234">
    <property type="component" value="Unassembled WGS sequence"/>
</dbReference>
<keyword evidence="2" id="KW-0805">Transcription regulation</keyword>
<evidence type="ECO:0000256" key="1">
    <source>
        <dbReference type="ARBA" id="ARBA00009437"/>
    </source>
</evidence>
<sequence>MTLNNLLFFKTMVECGNIKTTAEKLYVDQPTVKRGLRNLEIELGYTLFFKQGKKLELTEYGEKLSEITSEVFSKINSIDGELKKIKDLSYVSLNVYSSYQPFLDFISFYMLSNFPSIKIRCNRAFDIDPEEMATHHADLVICSYTKEEAQDKVDKFRSIGYYPMFLVQERMFLVVPPEHKLAKWKSIYFEELVSNNIQLIKSREINYQNLWIEQMEKERGITGNFLEVAGVEMEEMKYSTEYPYLASSFFLAMKKDKKIRLQRSLVKLNDEDAIRNLYAFYPKANYKKIAFLLDVLIRKFYDLY</sequence>
<evidence type="ECO:0000313" key="7">
    <source>
        <dbReference type="Proteomes" id="UP000603234"/>
    </source>
</evidence>
<feature type="domain" description="HTH lysR-type" evidence="5">
    <location>
        <begin position="1"/>
        <end position="58"/>
    </location>
</feature>
<evidence type="ECO:0000313" key="6">
    <source>
        <dbReference type="EMBL" id="MBC3802838.1"/>
    </source>
</evidence>
<protein>
    <submittedName>
        <fullName evidence="6">LysR family transcriptional regulator</fullName>
    </submittedName>
</protein>
<proteinExistence type="inferred from homology"/>
<evidence type="ECO:0000256" key="3">
    <source>
        <dbReference type="ARBA" id="ARBA00023125"/>
    </source>
</evidence>
<dbReference type="RefSeq" id="WP_186840763.1">
    <property type="nucleotide sequence ID" value="NZ_WJBC01000001.1"/>
</dbReference>
<dbReference type="SUPFAM" id="SSF46785">
    <property type="entry name" value="Winged helix' DNA-binding domain"/>
    <property type="match status" value="1"/>
</dbReference>
<keyword evidence="4" id="KW-0804">Transcription</keyword>
<evidence type="ECO:0000259" key="5">
    <source>
        <dbReference type="PROSITE" id="PS50931"/>
    </source>
</evidence>